<evidence type="ECO:0000259" key="4">
    <source>
        <dbReference type="Pfam" id="PF13649"/>
    </source>
</evidence>
<dbReference type="AlphaFoldDB" id="A0A0E3ZDT6"/>
<dbReference type="PATRIC" id="fig|400092.3.peg.1124"/>
<accession>A0A0E3ZDT6</accession>
<dbReference type="PANTHER" id="PTHR43464">
    <property type="entry name" value="METHYLTRANSFERASE"/>
    <property type="match status" value="1"/>
</dbReference>
<evidence type="ECO:0000313" key="5">
    <source>
        <dbReference type="EMBL" id="AKD02603.1"/>
    </source>
</evidence>
<dbReference type="SUPFAM" id="SSF53335">
    <property type="entry name" value="S-adenosyl-L-methionine-dependent methyltransferases"/>
    <property type="match status" value="1"/>
</dbReference>
<dbReference type="InterPro" id="IPR029063">
    <property type="entry name" value="SAM-dependent_MTases_sf"/>
</dbReference>
<dbReference type="InterPro" id="IPR041698">
    <property type="entry name" value="Methyltransf_25"/>
</dbReference>
<gene>
    <name evidence="5" type="ORF">PKOR_05045</name>
</gene>
<reference evidence="5 6" key="1">
    <citation type="journal article" date="2015" name="Sci. Rep.">
        <title>Unraveling adaptation of Pontibacter korlensis to radiation and infertility in desert through complete genome and comparative transcriptomic analysis.</title>
        <authorList>
            <person name="Dai J."/>
            <person name="Dai W."/>
            <person name="Qiu C."/>
            <person name="Yang Z."/>
            <person name="Zhang Y."/>
            <person name="Zhou M."/>
            <person name="Zhang L."/>
            <person name="Fang C."/>
            <person name="Gao Q."/>
            <person name="Yang Q."/>
            <person name="Li X."/>
            <person name="Wang Z."/>
            <person name="Wang Z."/>
            <person name="Jia Z."/>
            <person name="Chen X."/>
        </authorList>
    </citation>
    <scope>NUCLEOTIDE SEQUENCE [LARGE SCALE GENOMIC DNA]</scope>
    <source>
        <strain evidence="5 6">X14-1T</strain>
    </source>
</reference>
<sequence length="235" mass="27518">MHMLRQRSNELELMDDLTLSGEELRQNLRELEVINNWLGGHKVVLSALDSLLAEHQPERLRIADIGCGGGDTLRSIARWARSKRVPVALVGVDANDFMVQYARRHCSAYPEITIEQQDVFSKEYSLQRYDVIVCSLFCHHFTDAQLVQMFRQLYGQARLGVIINDLHRHWLAYYSIKYITAAFSKSDLVRNDAPLSVWRAFRRQELVQLVQQAGVAKYRLRWMWAFRWQLLLQKI</sequence>
<evidence type="ECO:0000256" key="2">
    <source>
        <dbReference type="ARBA" id="ARBA00022679"/>
    </source>
</evidence>
<dbReference type="GO" id="GO:0032259">
    <property type="term" value="P:methylation"/>
    <property type="evidence" value="ECO:0007669"/>
    <property type="project" value="UniProtKB-KW"/>
</dbReference>
<name>A0A0E3ZDT6_9BACT</name>
<dbReference type="Gene3D" id="3.40.50.150">
    <property type="entry name" value="Vaccinia Virus protein VP39"/>
    <property type="match status" value="1"/>
</dbReference>
<dbReference type="CDD" id="cd02440">
    <property type="entry name" value="AdoMet_MTases"/>
    <property type="match status" value="1"/>
</dbReference>
<organism evidence="5 6">
    <name type="scientific">Pontibacter korlensis</name>
    <dbReference type="NCBI Taxonomy" id="400092"/>
    <lineage>
        <taxon>Bacteria</taxon>
        <taxon>Pseudomonadati</taxon>
        <taxon>Bacteroidota</taxon>
        <taxon>Cytophagia</taxon>
        <taxon>Cytophagales</taxon>
        <taxon>Hymenobacteraceae</taxon>
        <taxon>Pontibacter</taxon>
    </lineage>
</organism>
<dbReference type="EMBL" id="CP009621">
    <property type="protein sequence ID" value="AKD02603.1"/>
    <property type="molecule type" value="Genomic_DNA"/>
</dbReference>
<dbReference type="STRING" id="400092.PKOR_05045"/>
<proteinExistence type="predicted"/>
<evidence type="ECO:0000313" key="6">
    <source>
        <dbReference type="Proteomes" id="UP000033109"/>
    </source>
</evidence>
<evidence type="ECO:0000256" key="3">
    <source>
        <dbReference type="ARBA" id="ARBA00022691"/>
    </source>
</evidence>
<keyword evidence="6" id="KW-1185">Reference proteome</keyword>
<dbReference type="PANTHER" id="PTHR43464:SF19">
    <property type="entry name" value="UBIQUINONE BIOSYNTHESIS O-METHYLTRANSFERASE, MITOCHONDRIAL"/>
    <property type="match status" value="1"/>
</dbReference>
<keyword evidence="1 5" id="KW-0489">Methyltransferase</keyword>
<keyword evidence="2 5" id="KW-0808">Transferase</keyword>
<feature type="domain" description="Methyltransferase" evidence="4">
    <location>
        <begin position="62"/>
        <end position="154"/>
    </location>
</feature>
<dbReference type="GO" id="GO:0008168">
    <property type="term" value="F:methyltransferase activity"/>
    <property type="evidence" value="ECO:0007669"/>
    <property type="project" value="UniProtKB-KW"/>
</dbReference>
<dbReference type="HOGENOM" id="CLU_078235_1_0_10"/>
<keyword evidence="3" id="KW-0949">S-adenosyl-L-methionine</keyword>
<dbReference type="Proteomes" id="UP000033109">
    <property type="component" value="Chromosome"/>
</dbReference>
<dbReference type="KEGG" id="pko:PKOR_05045"/>
<dbReference type="Pfam" id="PF13649">
    <property type="entry name" value="Methyltransf_25"/>
    <property type="match status" value="1"/>
</dbReference>
<evidence type="ECO:0000256" key="1">
    <source>
        <dbReference type="ARBA" id="ARBA00022603"/>
    </source>
</evidence>
<protein>
    <submittedName>
        <fullName evidence="5">SAM-dependent methyltransferase</fullName>
    </submittedName>
</protein>